<geneLocation type="plasmid" evidence="1 2">
    <name>pBpOF4-01</name>
</geneLocation>
<dbReference type="eggNOG" id="ENOG5031DMC">
    <property type="taxonomic scope" value="Bacteria"/>
</dbReference>
<protein>
    <submittedName>
        <fullName evidence="1">N-acetylglucosamine-6-phosphate deacetylase</fullName>
    </submittedName>
</protein>
<dbReference type="HOGENOM" id="CLU_051463_0_0_9"/>
<keyword evidence="1" id="KW-0614">Plasmid</keyword>
<dbReference type="KEGG" id="bpf:BpOF4_20769"/>
<evidence type="ECO:0000313" key="2">
    <source>
        <dbReference type="Proteomes" id="UP000001544"/>
    </source>
</evidence>
<name>D3G1C3_ALKPO</name>
<organism evidence="1 2">
    <name type="scientific">Alkalihalophilus pseudofirmus (strain ATCC BAA-2126 / JCM 17055 / OF4)</name>
    <name type="common">Bacillus pseudofirmus</name>
    <dbReference type="NCBI Taxonomy" id="398511"/>
    <lineage>
        <taxon>Bacteria</taxon>
        <taxon>Bacillati</taxon>
        <taxon>Bacillota</taxon>
        <taxon>Bacilli</taxon>
        <taxon>Bacillales</taxon>
        <taxon>Bacillaceae</taxon>
        <taxon>Alkalihalophilus</taxon>
    </lineage>
</organism>
<dbReference type="EMBL" id="CP001879">
    <property type="protein sequence ID" value="ADC52149.1"/>
    <property type="molecule type" value="Genomic_DNA"/>
</dbReference>
<reference evidence="1 2" key="1">
    <citation type="journal article" date="2011" name="Environ. Microbiol.">
        <title>Genome of alkaliphilic Bacillus pseudofirmus OF4 reveals adaptations that support the ability to grow in an external pH range from 7.5 to 11.4.</title>
        <authorList>
            <person name="Janto B."/>
            <person name="Ahmed A."/>
            <person name="Ito M."/>
            <person name="Liu J."/>
            <person name="Hicks D.B."/>
            <person name="Pagni S."/>
            <person name="Fackelmayer O.J."/>
            <person name="Smith T.A."/>
            <person name="Earl J."/>
            <person name="Elbourne L.D."/>
            <person name="Hassan K."/>
            <person name="Paulsen I.T."/>
            <person name="Kolsto A.B."/>
            <person name="Tourasse N.J."/>
            <person name="Ehrlich G.D."/>
            <person name="Boissy R."/>
            <person name="Ivey D.M."/>
            <person name="Li G."/>
            <person name="Xue Y."/>
            <person name="Ma Y."/>
            <person name="Hu F.Z."/>
            <person name="Krulwich T.A."/>
        </authorList>
    </citation>
    <scope>NUCLEOTIDE SEQUENCE [LARGE SCALE GENOMIC DNA]</scope>
    <source>
        <strain evidence="2">ATCC BAA-2126 / JCM 17055 / OF4</strain>
    </source>
</reference>
<sequence>MQQNSSFISPAYLETNGVMKIANISYKNNRWENFDIAKEGIFKKSGSYLVPSLPVEFHCHGIGDYDFSNLDELDIEKINSLAEKEGIFCIPSIFLPHNQLDQFVCFMRTFHDQKKTGLYPNILGISLEGPLLASFAGTPEKGNWAPTKEEWNKIASCGEYGLIYTVLSPDAMTEKSYLKKFITKDHPSLEWIVDTLVEAGIKPALGHFQKAYPEETSKLIMQVIQIAQKRSNYTGPDAVLTDHLFNDMPNNFRHSWRTPEERKIRIEGLNNVQLNQWNLDNINKLVGQVPGTLIRGAAEGLLTICMNFDSEHVDLEIARRVVELVGSKGIIAMTDRIDTDTMCGQPLEKIEGNNLWYQGKGYVAAGSYTIDRLMHNIRAIGFNGKTIWDMTSFVPLRSCNYLSTLENLSFKPFSYMDETKNRLHFKAYVPELVMA</sequence>
<dbReference type="RefSeq" id="WP_012961061.1">
    <property type="nucleotide sequence ID" value="NC_013792.1"/>
</dbReference>
<proteinExistence type="predicted"/>
<dbReference type="Gene3D" id="3.20.20.140">
    <property type="entry name" value="Metal-dependent hydrolases"/>
    <property type="match status" value="1"/>
</dbReference>
<gene>
    <name evidence="1" type="ordered locus">BpOF4_20769</name>
</gene>
<dbReference type="AlphaFoldDB" id="D3G1C3"/>
<accession>D3G1C3</accession>
<dbReference type="Proteomes" id="UP000001544">
    <property type="component" value="Plasmid pBpOF4-01"/>
</dbReference>
<evidence type="ECO:0000313" key="1">
    <source>
        <dbReference type="EMBL" id="ADC52149.1"/>
    </source>
</evidence>
<dbReference type="InterPro" id="IPR032466">
    <property type="entry name" value="Metal_Hydrolase"/>
</dbReference>
<keyword evidence="2" id="KW-1185">Reference proteome</keyword>
<dbReference type="SUPFAM" id="SSF51556">
    <property type="entry name" value="Metallo-dependent hydrolases"/>
    <property type="match status" value="1"/>
</dbReference>